<dbReference type="Proteomes" id="UP000664701">
    <property type="component" value="Chromosome"/>
</dbReference>
<dbReference type="SUPFAM" id="SSF51556">
    <property type="entry name" value="Metallo-dependent hydrolases"/>
    <property type="match status" value="1"/>
</dbReference>
<proteinExistence type="predicted"/>
<accession>A0ABZ2SNP1</accession>
<organism evidence="2 3">
    <name type="scientific">Candidatus Enterococcus lowellii</name>
    <dbReference type="NCBI Taxonomy" id="2230877"/>
    <lineage>
        <taxon>Bacteria</taxon>
        <taxon>Bacillati</taxon>
        <taxon>Bacillota</taxon>
        <taxon>Bacilli</taxon>
        <taxon>Lactobacillales</taxon>
        <taxon>Enterococcaceae</taxon>
        <taxon>Enterococcus</taxon>
    </lineage>
</organism>
<dbReference type="EMBL" id="CP147251">
    <property type="protein sequence ID" value="WYJ77401.1"/>
    <property type="molecule type" value="Genomic_DNA"/>
</dbReference>
<reference evidence="2 3" key="2">
    <citation type="submission" date="2024-03" db="EMBL/GenBank/DDBJ databases">
        <title>The Genome Sequence of Enterococcus sp. DIV2402.</title>
        <authorList>
            <consortium name="The Broad Institute Genomics Platform"/>
            <consortium name="The Broad Institute Microbial Omics Core"/>
            <consortium name="The Broad Institute Genomic Center for Infectious Diseases"/>
            <person name="Earl A."/>
            <person name="Manson A."/>
            <person name="Gilmore M."/>
            <person name="Schwartman J."/>
            <person name="Shea T."/>
            <person name="Abouelleil A."/>
            <person name="Cao P."/>
            <person name="Chapman S."/>
            <person name="Cusick C."/>
            <person name="Young S."/>
            <person name="Neafsey D."/>
            <person name="Nusbaum C."/>
            <person name="Birren B."/>
        </authorList>
    </citation>
    <scope>NUCLEOTIDE SEQUENCE [LARGE SCALE GENOMIC DNA]</scope>
    <source>
        <strain evidence="2 3">DIV2402</strain>
    </source>
</reference>
<keyword evidence="3" id="KW-1185">Reference proteome</keyword>
<dbReference type="Gene3D" id="3.20.20.140">
    <property type="entry name" value="Metal-dependent hydrolases"/>
    <property type="match status" value="1"/>
</dbReference>
<evidence type="ECO:0000313" key="3">
    <source>
        <dbReference type="Proteomes" id="UP000664701"/>
    </source>
</evidence>
<dbReference type="InterPro" id="IPR006680">
    <property type="entry name" value="Amidohydro-rel"/>
</dbReference>
<dbReference type="PANTHER" id="PTHR35563">
    <property type="entry name" value="BARREL METAL-DEPENDENT HYDROLASE, PUTATIVE (AFU_ORTHOLOGUE AFUA_1G16240)-RELATED"/>
    <property type="match status" value="1"/>
</dbReference>
<dbReference type="InterPro" id="IPR052358">
    <property type="entry name" value="Aro_Compnd_Degr_Hydrolases"/>
</dbReference>
<protein>
    <recommendedName>
        <fullName evidence="1">Amidohydrolase-related domain-containing protein</fullName>
    </recommendedName>
</protein>
<dbReference type="Pfam" id="PF04909">
    <property type="entry name" value="Amidohydro_2"/>
    <property type="match status" value="1"/>
</dbReference>
<evidence type="ECO:0000259" key="1">
    <source>
        <dbReference type="Pfam" id="PF04909"/>
    </source>
</evidence>
<sequence length="255" mass="29584">MYKIFDGHFHIIDPAFPLIENNGFIPDYYVIKEYREELRRMNIDVIGGAVVSGSFQGYHQDYFNAALTELGENFIGITQLPIDISDQEIRFLDATGIKGIRFNLYRGIDTSLDDIERLSKRVYNLCNWKTEFYLNVDTVDTNLDKLIHSLPKVSIDHLGMGRHSIDKLKKYLSNNIPIRVTGFGRIKYDRDELKSILVQLHAENSEGLIFGTDLPSTRANYRFSINDILLLEEIFNAQDVEKILYKNGMKWYLDK</sequence>
<gene>
    <name evidence="2" type="ORF">DOK78_002039</name>
</gene>
<name>A0ABZ2SNP1_9ENTE</name>
<reference evidence="2 3" key="1">
    <citation type="submission" date="2021-03" db="EMBL/GenBank/DDBJ databases">
        <authorList>
            <person name="Gilmore M.S."/>
            <person name="Schwartzman J."/>
            <person name="Van Tyne D."/>
            <person name="Martin M."/>
            <person name="Earl A.M."/>
            <person name="Manson A.L."/>
            <person name="Straub T."/>
            <person name="Salamzade R."/>
            <person name="Saavedra J."/>
            <person name="Lebreton F."/>
            <person name="Prichula J."/>
            <person name="Schaufler K."/>
            <person name="Gaca A."/>
            <person name="Sgardioli B."/>
            <person name="Wagenaar J."/>
            <person name="Strong T."/>
        </authorList>
    </citation>
    <scope>NUCLEOTIDE SEQUENCE [LARGE SCALE GENOMIC DNA]</scope>
    <source>
        <strain evidence="2 3">DIV2402</strain>
    </source>
</reference>
<feature type="domain" description="Amidohydrolase-related" evidence="1">
    <location>
        <begin position="6"/>
        <end position="252"/>
    </location>
</feature>
<dbReference type="PANTHER" id="PTHR35563:SF2">
    <property type="entry name" value="BARREL METAL-DEPENDENT HYDROLASE, PUTATIVE (AFU_ORTHOLOGUE AFUA_1G16240)-RELATED"/>
    <property type="match status" value="1"/>
</dbReference>
<dbReference type="InterPro" id="IPR032466">
    <property type="entry name" value="Metal_Hydrolase"/>
</dbReference>
<evidence type="ECO:0000313" key="2">
    <source>
        <dbReference type="EMBL" id="WYJ77401.1"/>
    </source>
</evidence>
<dbReference type="RefSeq" id="WP_207940466.1">
    <property type="nucleotide sequence ID" value="NZ_CP147251.1"/>
</dbReference>